<keyword evidence="3" id="KW-1185">Reference proteome</keyword>
<dbReference type="InterPro" id="IPR045153">
    <property type="entry name" value="Est1/Ebs1-like"/>
</dbReference>
<comment type="caution">
    <text evidence="2">The sequence shown here is derived from an EMBL/GenBank/DDBJ whole genome shotgun (WGS) entry which is preliminary data.</text>
</comment>
<dbReference type="EMBL" id="PVWQ01000008">
    <property type="protein sequence ID" value="RDW74356.1"/>
    <property type="molecule type" value="Genomic_DNA"/>
</dbReference>
<organism evidence="2 3">
    <name type="scientific">Aspergillus mulundensis</name>
    <dbReference type="NCBI Taxonomy" id="1810919"/>
    <lineage>
        <taxon>Eukaryota</taxon>
        <taxon>Fungi</taxon>
        <taxon>Dikarya</taxon>
        <taxon>Ascomycota</taxon>
        <taxon>Pezizomycotina</taxon>
        <taxon>Eurotiomycetes</taxon>
        <taxon>Eurotiomycetidae</taxon>
        <taxon>Eurotiales</taxon>
        <taxon>Aspergillaceae</taxon>
        <taxon>Aspergillus</taxon>
        <taxon>Aspergillus subgen. Nidulantes</taxon>
    </lineage>
</organism>
<dbReference type="GO" id="GO:0005697">
    <property type="term" value="C:telomerase holoenzyme complex"/>
    <property type="evidence" value="ECO:0007669"/>
    <property type="project" value="TreeGrafter"/>
</dbReference>
<dbReference type="OrthoDB" id="2017974at2759"/>
<evidence type="ECO:0000313" key="3">
    <source>
        <dbReference type="Proteomes" id="UP000256690"/>
    </source>
</evidence>
<proteinExistence type="predicted"/>
<accession>A0A3D8RK81</accession>
<feature type="region of interest" description="Disordered" evidence="1">
    <location>
        <begin position="1"/>
        <end position="181"/>
    </location>
</feature>
<dbReference type="AlphaFoldDB" id="A0A3D8RK81"/>
<protein>
    <recommendedName>
        <fullName evidence="4">DNA/RNA-binding domain-containing protein</fullName>
    </recommendedName>
</protein>
<reference evidence="2 3" key="1">
    <citation type="journal article" date="2018" name="IMA Fungus">
        <title>IMA Genome-F 9: Draft genome sequence of Annulohypoxylon stygium, Aspergillus mulundensis, Berkeleyomyces basicola (syn. Thielaviopsis basicola), Ceratocystis smalleyi, two Cercospora beticola strains, Coleophoma cylindrospora, Fusarium fracticaudum, Phialophora cf. hyalina, and Morchella septimelata.</title>
        <authorList>
            <person name="Wingfield B.D."/>
            <person name="Bills G.F."/>
            <person name="Dong Y."/>
            <person name="Huang W."/>
            <person name="Nel W.J."/>
            <person name="Swalarsk-Parry B.S."/>
            <person name="Vaghefi N."/>
            <person name="Wilken P.M."/>
            <person name="An Z."/>
            <person name="de Beer Z.W."/>
            <person name="De Vos L."/>
            <person name="Chen L."/>
            <person name="Duong T.A."/>
            <person name="Gao Y."/>
            <person name="Hammerbacher A."/>
            <person name="Kikkert J.R."/>
            <person name="Li Y."/>
            <person name="Li H."/>
            <person name="Li K."/>
            <person name="Li Q."/>
            <person name="Liu X."/>
            <person name="Ma X."/>
            <person name="Naidoo K."/>
            <person name="Pethybridge S.J."/>
            <person name="Sun J."/>
            <person name="Steenkamp E.T."/>
            <person name="van der Nest M.A."/>
            <person name="van Wyk S."/>
            <person name="Wingfield M.J."/>
            <person name="Xiong C."/>
            <person name="Yue Q."/>
            <person name="Zhang X."/>
        </authorList>
    </citation>
    <scope>NUCLEOTIDE SEQUENCE [LARGE SCALE GENOMIC DNA]</scope>
    <source>
        <strain evidence="2 3">DSM 5745</strain>
    </source>
</reference>
<gene>
    <name evidence="2" type="ORF">DSM5745_07018</name>
</gene>
<sequence length="785" mass="87785">MNENFSAGREALPVRRRYSGDRKKPVAKQPATKQPAAIGSDAGPEGNSSPGRSHIAVASDDGSVNSNRPQYSATFSYSNPRTDDLASDATSDQLAETAPSGHHPQGFRQPRKAPGARAGTPRSYPVSRTAAENWPGKAGAGNESRLRYSVNSADDLEGGEGPSSQPQHQKLHSSSVLNEGRLPVTGIARQDEVVSLSSASGQPSESSSYGQESAQRLSREQGPAGKVSAADGGTTSSWLLLQADTKPLTEEELINDTQAIYAGLLMVEKRCIALTQHLTSTPLSEQDWQRIINTHHVLIEEHHDFLLIIQQGGPALQRLAEQYSMPNRLWRVGIYGLLEFLRRRLPESLERMLAFLHQAYIQMTILVDLVPRFEDTWFECLGDLSRYHILVEEGDPREREAWAEIARYWYHKVADKSPDVGRIQHHLAPLARPDYTQQLFYYTKSLVCVDSFIGAKQSILTLFNPILRAPRTMIGLQETVAAFVTAHAYLFKGDLKDPLMQACNGFLSSLEQYIGRMGPTFKPQGVYISSCNFAAVLEYAAQTALLPREFFTNAAQSKSMDDIYFASHRFWTRVDDLKTIEADFLETRNSETISPVVFYASCLTFQALSIMLDQTGNKNVYPSFHASLAFLWCLARTPSSMKRVEVLVPWKQIATFLNTLTRNFADFTRIEEVEFPSQGDGRWLPEDFLIRGQVWSQNLYPTGFFNKAPTADEGRNLEPPSRDLERMHRCLWLGVRLATFNRWMAYDATSRKFAATDFASNLADMAQKHNPFYGQNSQTSLTVDA</sequence>
<dbReference type="GO" id="GO:0000184">
    <property type="term" value="P:nuclear-transcribed mRNA catabolic process, nonsense-mediated decay"/>
    <property type="evidence" value="ECO:0007669"/>
    <property type="project" value="TreeGrafter"/>
</dbReference>
<dbReference type="FunFam" id="1.25.40.10:FF:000202">
    <property type="entry name" value="Unplaced genomic scaffold supercont1.7, whole genome shotgun sequence"/>
    <property type="match status" value="1"/>
</dbReference>
<feature type="compositionally biased region" description="Low complexity" evidence="1">
    <location>
        <begin position="195"/>
        <end position="214"/>
    </location>
</feature>
<dbReference type="STRING" id="1810919.A0A3D8RK81"/>
<evidence type="ECO:0000256" key="1">
    <source>
        <dbReference type="SAM" id="MobiDB-lite"/>
    </source>
</evidence>
<name>A0A3D8RK81_9EURO</name>
<dbReference type="GO" id="GO:0070034">
    <property type="term" value="F:telomerase RNA binding"/>
    <property type="evidence" value="ECO:0007669"/>
    <property type="project" value="TreeGrafter"/>
</dbReference>
<dbReference type="GO" id="GO:0042162">
    <property type="term" value="F:telomeric DNA binding"/>
    <property type="evidence" value="ECO:0007669"/>
    <property type="project" value="TreeGrafter"/>
</dbReference>
<dbReference type="Gene3D" id="1.25.40.10">
    <property type="entry name" value="Tetratricopeptide repeat domain"/>
    <property type="match status" value="1"/>
</dbReference>
<dbReference type="PANTHER" id="PTHR15696">
    <property type="entry name" value="SMG-7 SUPPRESSOR WITH MORPHOLOGICAL EFFECT ON GENITALIA PROTEIN 7"/>
    <property type="match status" value="1"/>
</dbReference>
<feature type="compositionally biased region" description="Polar residues" evidence="1">
    <location>
        <begin position="62"/>
        <end position="80"/>
    </location>
</feature>
<evidence type="ECO:0000313" key="2">
    <source>
        <dbReference type="EMBL" id="RDW74356.1"/>
    </source>
</evidence>
<dbReference type="SUPFAM" id="SSF48452">
    <property type="entry name" value="TPR-like"/>
    <property type="match status" value="1"/>
</dbReference>
<dbReference type="Proteomes" id="UP000256690">
    <property type="component" value="Unassembled WGS sequence"/>
</dbReference>
<evidence type="ECO:0008006" key="4">
    <source>
        <dbReference type="Google" id="ProtNLM"/>
    </source>
</evidence>
<dbReference type="RefSeq" id="XP_026602124.1">
    <property type="nucleotide sequence ID" value="XM_026749034.1"/>
</dbReference>
<dbReference type="GeneID" id="38117388"/>
<feature type="region of interest" description="Disordered" evidence="1">
    <location>
        <begin position="193"/>
        <end position="231"/>
    </location>
</feature>
<feature type="compositionally biased region" description="Polar residues" evidence="1">
    <location>
        <begin position="162"/>
        <end position="177"/>
    </location>
</feature>
<dbReference type="InterPro" id="IPR011990">
    <property type="entry name" value="TPR-like_helical_dom_sf"/>
</dbReference>
<dbReference type="PANTHER" id="PTHR15696:SF0">
    <property type="entry name" value="TELOMERASE-BINDING PROTEIN EST1A"/>
    <property type="match status" value="1"/>
</dbReference>